<sequence>MGCFTRSEKFLNLGSALLSAGVLALVFSGEDALKLPVTLTVLPLLALLAVLAKLRRVNPVSAVAGASLSAVAATPALLVASGLLVESVRSGSLGSLFARDLLDKLGDAFYLVSALSSLAVFFAALLLFATPPAEALLLGAEQRYLASRLLEALPSASLLWSSLGFALGFAAALALSRLGYTELWVVHVVLLSAVLASPVHTAASLLVYLLLPLPSHGLLLGAALGSTSYTILVGFLQRNQVSASGESVLLQVAAATLMLALVFFTFAGPDFPWYMLAYTLFLPLVLGTTAVIEGFGASLSVVLVYSLSLRIVREMSSLLGTSVPELAPFLAASYVAALARALWLQLSRSSGGCELGVLAVLAPLVAGLAALPLYAALRPGLPQPAPRLEVNSLAVLVPLALSVLAALHQYAVAGLAASAVPVLRVVPLHPSGLLLAAMYAPVIGGDRLLVVGLVLGVMLAKLVLAKVKLERLKEVTTFFGVGAGSFILVFSLLHPPV</sequence>
<evidence type="ECO:0000313" key="2">
    <source>
        <dbReference type="EMBL" id="HGB25504.1"/>
    </source>
</evidence>
<feature type="transmembrane region" description="Helical" evidence="1">
    <location>
        <begin position="184"/>
        <end position="211"/>
    </location>
</feature>
<keyword evidence="1" id="KW-1133">Transmembrane helix</keyword>
<feature type="transmembrane region" description="Helical" evidence="1">
    <location>
        <begin position="248"/>
        <end position="268"/>
    </location>
</feature>
<reference evidence="2" key="1">
    <citation type="journal article" date="2020" name="mSystems">
        <title>Genome- and Community-Level Interaction Insights into Carbon Utilization and Element Cycling Functions of Hydrothermarchaeota in Hydrothermal Sediment.</title>
        <authorList>
            <person name="Zhou Z."/>
            <person name="Liu Y."/>
            <person name="Xu W."/>
            <person name="Pan J."/>
            <person name="Luo Z.H."/>
            <person name="Li M."/>
        </authorList>
    </citation>
    <scope>NUCLEOTIDE SEQUENCE [LARGE SCALE GENOMIC DNA]</scope>
    <source>
        <strain evidence="2">SpSt-8</strain>
    </source>
</reference>
<comment type="caution">
    <text evidence="2">The sequence shown here is derived from an EMBL/GenBank/DDBJ whole genome shotgun (WGS) entry which is preliminary data.</text>
</comment>
<feature type="transmembrane region" description="Helical" evidence="1">
    <location>
        <begin position="476"/>
        <end position="494"/>
    </location>
</feature>
<feature type="transmembrane region" description="Helical" evidence="1">
    <location>
        <begin position="355"/>
        <end position="375"/>
    </location>
</feature>
<feature type="transmembrane region" description="Helical" evidence="1">
    <location>
        <begin position="448"/>
        <end position="464"/>
    </location>
</feature>
<feature type="transmembrane region" description="Helical" evidence="1">
    <location>
        <begin position="10"/>
        <end position="29"/>
    </location>
</feature>
<feature type="transmembrane region" description="Helical" evidence="1">
    <location>
        <begin position="35"/>
        <end position="54"/>
    </location>
</feature>
<keyword evidence="1" id="KW-0812">Transmembrane</keyword>
<feature type="transmembrane region" description="Helical" evidence="1">
    <location>
        <begin position="395"/>
        <end position="415"/>
    </location>
</feature>
<name>A0A7C3WTT9_THEPE</name>
<protein>
    <submittedName>
        <fullName evidence="2">Uncharacterized protein</fullName>
    </submittedName>
</protein>
<feature type="transmembrane region" description="Helical" evidence="1">
    <location>
        <begin position="218"/>
        <end position="236"/>
    </location>
</feature>
<accession>A0A7C3WTT9</accession>
<feature type="transmembrane region" description="Helical" evidence="1">
    <location>
        <begin position="108"/>
        <end position="128"/>
    </location>
</feature>
<feature type="transmembrane region" description="Helical" evidence="1">
    <location>
        <begin position="326"/>
        <end position="343"/>
    </location>
</feature>
<feature type="transmembrane region" description="Helical" evidence="1">
    <location>
        <begin position="280"/>
        <end position="306"/>
    </location>
</feature>
<feature type="transmembrane region" description="Helical" evidence="1">
    <location>
        <begin position="66"/>
        <end position="88"/>
    </location>
</feature>
<dbReference type="EMBL" id="DTIB01000101">
    <property type="protein sequence ID" value="HGB25504.1"/>
    <property type="molecule type" value="Genomic_DNA"/>
</dbReference>
<evidence type="ECO:0000256" key="1">
    <source>
        <dbReference type="SAM" id="Phobius"/>
    </source>
</evidence>
<organism evidence="2">
    <name type="scientific">Thermofilum pendens</name>
    <dbReference type="NCBI Taxonomy" id="2269"/>
    <lineage>
        <taxon>Archaea</taxon>
        <taxon>Thermoproteota</taxon>
        <taxon>Thermoprotei</taxon>
        <taxon>Thermofilales</taxon>
        <taxon>Thermofilaceae</taxon>
        <taxon>Thermofilum</taxon>
    </lineage>
</organism>
<keyword evidence="1" id="KW-0472">Membrane</keyword>
<gene>
    <name evidence="2" type="ORF">ENV88_05675</name>
</gene>
<dbReference type="AlphaFoldDB" id="A0A7C3WTT9"/>
<feature type="transmembrane region" description="Helical" evidence="1">
    <location>
        <begin position="149"/>
        <end position="172"/>
    </location>
</feature>
<proteinExistence type="predicted"/>